<dbReference type="EMBL" id="GEDG01042460">
    <property type="protein sequence ID" value="JAP06199.1"/>
    <property type="molecule type" value="Transcribed_RNA"/>
</dbReference>
<protein>
    <submittedName>
        <fullName evidence="1">Putative ovule protein</fullName>
    </submittedName>
</protein>
<evidence type="ECO:0000313" key="1">
    <source>
        <dbReference type="EMBL" id="JAP06199.1"/>
    </source>
</evidence>
<feature type="non-terminal residue" evidence="1">
    <location>
        <position position="1"/>
    </location>
</feature>
<sequence length="68" mass="7474">DNNGAELLLSACSSNPSHYLSSSLRFCPISSSSSSSRVLMGDGNLLEERLIFFLQFWLATKKTSNNCK</sequence>
<accession>A0A0V0GEF6</accession>
<reference evidence="1" key="1">
    <citation type="submission" date="2015-12" db="EMBL/GenBank/DDBJ databases">
        <title>Gene expression during late stages of embryo sac development: a critical building block for successful pollen-pistil interactions.</title>
        <authorList>
            <person name="Liu Y."/>
            <person name="Joly V."/>
            <person name="Sabar M."/>
            <person name="Matton D.P."/>
        </authorList>
    </citation>
    <scope>NUCLEOTIDE SEQUENCE</scope>
</reference>
<name>A0A0V0GEF6_SOLCH</name>
<proteinExistence type="predicted"/>
<dbReference type="AlphaFoldDB" id="A0A0V0GEF6"/>
<organism evidence="1">
    <name type="scientific">Solanum chacoense</name>
    <name type="common">Chaco potato</name>
    <dbReference type="NCBI Taxonomy" id="4108"/>
    <lineage>
        <taxon>Eukaryota</taxon>
        <taxon>Viridiplantae</taxon>
        <taxon>Streptophyta</taxon>
        <taxon>Embryophyta</taxon>
        <taxon>Tracheophyta</taxon>
        <taxon>Spermatophyta</taxon>
        <taxon>Magnoliopsida</taxon>
        <taxon>eudicotyledons</taxon>
        <taxon>Gunneridae</taxon>
        <taxon>Pentapetalae</taxon>
        <taxon>asterids</taxon>
        <taxon>lamiids</taxon>
        <taxon>Solanales</taxon>
        <taxon>Solanaceae</taxon>
        <taxon>Solanoideae</taxon>
        <taxon>Solaneae</taxon>
        <taxon>Solanum</taxon>
    </lineage>
</organism>